<dbReference type="Pfam" id="PF04203">
    <property type="entry name" value="Sortase"/>
    <property type="match status" value="1"/>
</dbReference>
<keyword evidence="2" id="KW-0472">Membrane</keyword>
<evidence type="ECO:0000256" key="2">
    <source>
        <dbReference type="SAM" id="Phobius"/>
    </source>
</evidence>
<evidence type="ECO:0000313" key="3">
    <source>
        <dbReference type="EMBL" id="NYE96366.1"/>
    </source>
</evidence>
<feature type="transmembrane region" description="Helical" evidence="2">
    <location>
        <begin position="21"/>
        <end position="46"/>
    </location>
</feature>
<dbReference type="EMBL" id="JACBYQ010000002">
    <property type="protein sequence ID" value="NYE96366.1"/>
    <property type="molecule type" value="Genomic_DNA"/>
</dbReference>
<keyword evidence="1" id="KW-0378">Hydrolase</keyword>
<organism evidence="3 4">
    <name type="scientific">Psychromicrobium silvestre</name>
    <dbReference type="NCBI Taxonomy" id="1645614"/>
    <lineage>
        <taxon>Bacteria</taxon>
        <taxon>Bacillati</taxon>
        <taxon>Actinomycetota</taxon>
        <taxon>Actinomycetes</taxon>
        <taxon>Micrococcales</taxon>
        <taxon>Micrococcaceae</taxon>
        <taxon>Psychromicrobium</taxon>
    </lineage>
</organism>
<dbReference type="InterPro" id="IPR023365">
    <property type="entry name" value="Sortase_dom-sf"/>
</dbReference>
<dbReference type="InterPro" id="IPR005754">
    <property type="entry name" value="Sortase"/>
</dbReference>
<evidence type="ECO:0000256" key="1">
    <source>
        <dbReference type="ARBA" id="ARBA00022801"/>
    </source>
</evidence>
<dbReference type="GO" id="GO:0016787">
    <property type="term" value="F:hydrolase activity"/>
    <property type="evidence" value="ECO:0007669"/>
    <property type="project" value="UniProtKB-KW"/>
</dbReference>
<reference evidence="3 4" key="1">
    <citation type="submission" date="2020-07" db="EMBL/GenBank/DDBJ databases">
        <title>Sequencing the genomes of 1000 actinobacteria strains.</title>
        <authorList>
            <person name="Klenk H.-P."/>
        </authorList>
    </citation>
    <scope>NUCLEOTIDE SEQUENCE [LARGE SCALE GENOMIC DNA]</scope>
    <source>
        <strain evidence="3 4">DSM 102047</strain>
    </source>
</reference>
<dbReference type="SUPFAM" id="SSF63817">
    <property type="entry name" value="Sortase"/>
    <property type="match status" value="1"/>
</dbReference>
<name>A0A7Y9S8V3_9MICC</name>
<evidence type="ECO:0008006" key="5">
    <source>
        <dbReference type="Google" id="ProtNLM"/>
    </source>
</evidence>
<accession>A0A7Y9S8V3</accession>
<proteinExistence type="predicted"/>
<protein>
    <recommendedName>
        <fullName evidence="5">Sortase family</fullName>
    </recommendedName>
</protein>
<keyword evidence="4" id="KW-1185">Reference proteome</keyword>
<sequence length="226" mass="23436">MSQIITASENEARLRKPRVGFKIIIAACVVLMIASAVLLVAGLHGFAGTTEYAPAPALSAPFNASEPDQFEGDTTAPKLPAMTLAIPAVGLEIPLVLAGTNVQGGLDIPESTHAAIYDKAAALKATQGSTLIAGHVNFANAAPAPMADIAKITKGTPIFVSDEKGTVQRFKAIAATEYTKKKLPDAFFSAKGARQLVLLTCGGPIGELEGKLSYLNNTAITALPWP</sequence>
<dbReference type="AlphaFoldDB" id="A0A7Y9S8V3"/>
<gene>
    <name evidence="3" type="ORF">FHU41_002616</name>
</gene>
<keyword evidence="2" id="KW-1133">Transmembrane helix</keyword>
<dbReference type="RefSeq" id="WP_179390028.1">
    <property type="nucleotide sequence ID" value="NZ_JACBYQ010000002.1"/>
</dbReference>
<dbReference type="CDD" id="cd05829">
    <property type="entry name" value="Sortase_F"/>
    <property type="match status" value="1"/>
</dbReference>
<dbReference type="Proteomes" id="UP000521748">
    <property type="component" value="Unassembled WGS sequence"/>
</dbReference>
<dbReference type="Gene3D" id="2.40.260.10">
    <property type="entry name" value="Sortase"/>
    <property type="match status" value="1"/>
</dbReference>
<keyword evidence="2" id="KW-0812">Transmembrane</keyword>
<evidence type="ECO:0000313" key="4">
    <source>
        <dbReference type="Proteomes" id="UP000521748"/>
    </source>
</evidence>
<dbReference type="InterPro" id="IPR042001">
    <property type="entry name" value="Sortase_F"/>
</dbReference>
<comment type="caution">
    <text evidence="3">The sequence shown here is derived from an EMBL/GenBank/DDBJ whole genome shotgun (WGS) entry which is preliminary data.</text>
</comment>